<keyword evidence="3" id="KW-1185">Reference proteome</keyword>
<evidence type="ECO:0000313" key="2">
    <source>
        <dbReference type="EMBL" id="RJF88733.1"/>
    </source>
</evidence>
<accession>A0A418WFE7</accession>
<keyword evidence="1" id="KW-1133">Transmembrane helix</keyword>
<dbReference type="PANTHER" id="PTHR38442">
    <property type="entry name" value="INNER MEMBRANE PROTEIN-RELATED"/>
    <property type="match status" value="1"/>
</dbReference>
<dbReference type="EMBL" id="QYUK01000011">
    <property type="protein sequence ID" value="RJF88733.1"/>
    <property type="molecule type" value="Genomic_DNA"/>
</dbReference>
<comment type="caution">
    <text evidence="2">The sequence shown here is derived from an EMBL/GenBank/DDBJ whole genome shotgun (WGS) entry which is preliminary data.</text>
</comment>
<dbReference type="InterPro" id="IPR007383">
    <property type="entry name" value="DUF445"/>
</dbReference>
<dbReference type="RefSeq" id="WP_119779484.1">
    <property type="nucleotide sequence ID" value="NZ_QYUK01000011.1"/>
</dbReference>
<proteinExistence type="predicted"/>
<feature type="transmembrane region" description="Helical" evidence="1">
    <location>
        <begin position="31"/>
        <end position="50"/>
    </location>
</feature>
<dbReference type="Proteomes" id="UP000284605">
    <property type="component" value="Unassembled WGS sequence"/>
</dbReference>
<organism evidence="2 3">
    <name type="scientific">Oleomonas cavernae</name>
    <dbReference type="NCBI Taxonomy" id="2320859"/>
    <lineage>
        <taxon>Bacteria</taxon>
        <taxon>Pseudomonadati</taxon>
        <taxon>Pseudomonadota</taxon>
        <taxon>Alphaproteobacteria</taxon>
        <taxon>Acetobacterales</taxon>
        <taxon>Acetobacteraceae</taxon>
        <taxon>Oleomonas</taxon>
    </lineage>
</organism>
<name>A0A418WFE7_9PROT</name>
<keyword evidence="1" id="KW-0812">Transmembrane</keyword>
<sequence length="427" mass="48334">MNRHWRGHDGITGCHPLTDEEKAAALRRMKLFAGSMILLMAMLFLASRLLHDIIPWVAIPGAFAEAALVGGLADWFAVTALFRHPLGIPIPHTAIVPRNQARIGTTLGRFVATNFLKPEEVTAKLRQIDVPRIISQWLEEPDNRAKLSERMAQAVPGILDALDDEDVGRFMQTNLSARVKDIGIAPILGQIVQLLTNEGHHQRLLDELLERAHQLVHDNKELIEKRVDEQLPRWLPKAVDRAIYTRVLSALENTLTEIRSPDGPWRQQFDEATRAFVHELRTSDEMRVKGEEILHRLLANETLKQYFRNIARSLKEKIISDAKAEDSGLRRQIDSALRVYGETLARDKGIRDTLQSWIEQAVITTIVSRREQIGDWIGSIVQKWDSQTIVTKLETQVGRDLQFIRINGTVVGGLIGLCLYVVERLTA</sequence>
<dbReference type="GO" id="GO:0005886">
    <property type="term" value="C:plasma membrane"/>
    <property type="evidence" value="ECO:0007669"/>
    <property type="project" value="TreeGrafter"/>
</dbReference>
<protein>
    <submittedName>
        <fullName evidence="2">DUF445 domain-containing protein</fullName>
    </submittedName>
</protein>
<dbReference type="OrthoDB" id="9769590at2"/>
<keyword evidence="1" id="KW-0472">Membrane</keyword>
<evidence type="ECO:0000313" key="3">
    <source>
        <dbReference type="Proteomes" id="UP000284605"/>
    </source>
</evidence>
<reference evidence="2 3" key="1">
    <citation type="submission" date="2018-09" db="EMBL/GenBank/DDBJ databases">
        <authorList>
            <person name="Zhu H."/>
        </authorList>
    </citation>
    <scope>NUCLEOTIDE SEQUENCE [LARGE SCALE GENOMIC DNA]</scope>
    <source>
        <strain evidence="2 3">K1W22B-8</strain>
    </source>
</reference>
<dbReference type="PANTHER" id="PTHR38442:SF1">
    <property type="entry name" value="INNER MEMBRANE PROTEIN"/>
    <property type="match status" value="1"/>
</dbReference>
<dbReference type="AlphaFoldDB" id="A0A418WFE7"/>
<gene>
    <name evidence="2" type="ORF">D3874_18510</name>
</gene>
<evidence type="ECO:0000256" key="1">
    <source>
        <dbReference type="SAM" id="Phobius"/>
    </source>
</evidence>
<dbReference type="Pfam" id="PF04286">
    <property type="entry name" value="DUF445"/>
    <property type="match status" value="1"/>
</dbReference>